<evidence type="ECO:0000256" key="1">
    <source>
        <dbReference type="SAM" id="MobiDB-lite"/>
    </source>
</evidence>
<feature type="region of interest" description="Disordered" evidence="1">
    <location>
        <begin position="43"/>
        <end position="66"/>
    </location>
</feature>
<evidence type="ECO:0000256" key="2">
    <source>
        <dbReference type="SAM" id="SignalP"/>
    </source>
</evidence>
<dbReference type="AlphaFoldDB" id="A0A426YJR8"/>
<dbReference type="EMBL" id="AMZH03011933">
    <property type="protein sequence ID" value="RRT51974.1"/>
    <property type="molecule type" value="Genomic_DNA"/>
</dbReference>
<proteinExistence type="predicted"/>
<evidence type="ECO:0000313" key="4">
    <source>
        <dbReference type="Proteomes" id="UP000287651"/>
    </source>
</evidence>
<reference evidence="3 4" key="1">
    <citation type="journal article" date="2014" name="Agronomy (Basel)">
        <title>A Draft Genome Sequence for Ensete ventricosum, the Drought-Tolerant Tree Against Hunger.</title>
        <authorList>
            <person name="Harrison J."/>
            <person name="Moore K.A."/>
            <person name="Paszkiewicz K."/>
            <person name="Jones T."/>
            <person name="Grant M."/>
            <person name="Ambacheew D."/>
            <person name="Muzemil S."/>
            <person name="Studholme D.J."/>
        </authorList>
    </citation>
    <scope>NUCLEOTIDE SEQUENCE [LARGE SCALE GENOMIC DNA]</scope>
</reference>
<feature type="signal peptide" evidence="2">
    <location>
        <begin position="1"/>
        <end position="18"/>
    </location>
</feature>
<keyword evidence="2" id="KW-0732">Signal</keyword>
<gene>
    <name evidence="3" type="ORF">B296_00039478</name>
</gene>
<evidence type="ECO:0000313" key="3">
    <source>
        <dbReference type="EMBL" id="RRT51974.1"/>
    </source>
</evidence>
<organism evidence="3 4">
    <name type="scientific">Ensete ventricosum</name>
    <name type="common">Abyssinian banana</name>
    <name type="synonym">Musa ensete</name>
    <dbReference type="NCBI Taxonomy" id="4639"/>
    <lineage>
        <taxon>Eukaryota</taxon>
        <taxon>Viridiplantae</taxon>
        <taxon>Streptophyta</taxon>
        <taxon>Embryophyta</taxon>
        <taxon>Tracheophyta</taxon>
        <taxon>Spermatophyta</taxon>
        <taxon>Magnoliopsida</taxon>
        <taxon>Liliopsida</taxon>
        <taxon>Zingiberales</taxon>
        <taxon>Musaceae</taxon>
        <taxon>Ensete</taxon>
    </lineage>
</organism>
<name>A0A426YJR8_ENSVE</name>
<comment type="caution">
    <text evidence="3">The sequence shown here is derived from an EMBL/GenBank/DDBJ whole genome shotgun (WGS) entry which is preliminary data.</text>
</comment>
<feature type="chain" id="PRO_5019362721" evidence="2">
    <location>
        <begin position="19"/>
        <end position="66"/>
    </location>
</feature>
<accession>A0A426YJR8</accession>
<sequence length="66" mass="7232">MVNMMVASLLAHWGVVNAINGEDETAMAATNEVEATTEIEVKEDKEKDDGEEYSVGGEYNHATMVR</sequence>
<protein>
    <submittedName>
        <fullName evidence="3">Uncharacterized protein</fullName>
    </submittedName>
</protein>
<dbReference type="Proteomes" id="UP000287651">
    <property type="component" value="Unassembled WGS sequence"/>
</dbReference>